<protein>
    <submittedName>
        <fullName evidence="1">Uncharacterized protein</fullName>
    </submittedName>
</protein>
<proteinExistence type="predicted"/>
<dbReference type="EMBL" id="CAJVCH010111150">
    <property type="protein sequence ID" value="CAG7724574.1"/>
    <property type="molecule type" value="Genomic_DNA"/>
</dbReference>
<sequence>LTLLKYECIMSASFDGSIKGPIQTIREHNRLELD</sequence>
<gene>
    <name evidence="1" type="ORF">AFUS01_LOCUS13586</name>
</gene>
<organism evidence="1 2">
    <name type="scientific">Allacma fusca</name>
    <dbReference type="NCBI Taxonomy" id="39272"/>
    <lineage>
        <taxon>Eukaryota</taxon>
        <taxon>Metazoa</taxon>
        <taxon>Ecdysozoa</taxon>
        <taxon>Arthropoda</taxon>
        <taxon>Hexapoda</taxon>
        <taxon>Collembola</taxon>
        <taxon>Symphypleona</taxon>
        <taxon>Sminthuridae</taxon>
        <taxon>Allacma</taxon>
    </lineage>
</organism>
<feature type="non-terminal residue" evidence="1">
    <location>
        <position position="1"/>
    </location>
</feature>
<evidence type="ECO:0000313" key="2">
    <source>
        <dbReference type="Proteomes" id="UP000708208"/>
    </source>
</evidence>
<accession>A0A8J2JQM4</accession>
<name>A0A8J2JQM4_9HEXA</name>
<keyword evidence="2" id="KW-1185">Reference proteome</keyword>
<evidence type="ECO:0000313" key="1">
    <source>
        <dbReference type="EMBL" id="CAG7724574.1"/>
    </source>
</evidence>
<reference evidence="1" key="1">
    <citation type="submission" date="2021-06" db="EMBL/GenBank/DDBJ databases">
        <authorList>
            <person name="Hodson N. C."/>
            <person name="Mongue J. A."/>
            <person name="Jaron S. K."/>
        </authorList>
    </citation>
    <scope>NUCLEOTIDE SEQUENCE</scope>
</reference>
<dbReference type="Proteomes" id="UP000708208">
    <property type="component" value="Unassembled WGS sequence"/>
</dbReference>
<comment type="caution">
    <text evidence="1">The sequence shown here is derived from an EMBL/GenBank/DDBJ whole genome shotgun (WGS) entry which is preliminary data.</text>
</comment>
<dbReference type="AlphaFoldDB" id="A0A8J2JQM4"/>